<dbReference type="InterPro" id="IPR009081">
    <property type="entry name" value="PP-bd_ACP"/>
</dbReference>
<dbReference type="CDD" id="cd05930">
    <property type="entry name" value="A_NRPS"/>
    <property type="match status" value="1"/>
</dbReference>
<dbReference type="eggNOG" id="COG1020">
    <property type="taxonomic scope" value="Bacteria"/>
</dbReference>
<evidence type="ECO:0000256" key="3">
    <source>
        <dbReference type="ARBA" id="ARBA00022553"/>
    </source>
</evidence>
<dbReference type="SUPFAM" id="SSF56801">
    <property type="entry name" value="Acetyl-CoA synthetase-like"/>
    <property type="match status" value="1"/>
</dbReference>
<evidence type="ECO:0000256" key="4">
    <source>
        <dbReference type="SAM" id="MobiDB-lite"/>
    </source>
</evidence>
<dbReference type="SUPFAM" id="SSF47336">
    <property type="entry name" value="ACP-like"/>
    <property type="match status" value="2"/>
</dbReference>
<dbReference type="PROSITE" id="PS50075">
    <property type="entry name" value="CARRIER"/>
    <property type="match status" value="2"/>
</dbReference>
<organism evidence="6 7">
    <name type="scientific">Tsukamurella paurometabola (strain ATCC 8368 / DSM 20162 / CCUG 35730 / CIP 100753 / JCM 10117 / KCTC 9821 / NBRC 16120 / NCIMB 702349 / NCTC 13040)</name>
    <name type="common">Corynebacterium paurometabolum</name>
    <dbReference type="NCBI Taxonomy" id="521096"/>
    <lineage>
        <taxon>Bacteria</taxon>
        <taxon>Bacillati</taxon>
        <taxon>Actinomycetota</taxon>
        <taxon>Actinomycetes</taxon>
        <taxon>Mycobacteriales</taxon>
        <taxon>Tsukamurellaceae</taxon>
        <taxon>Tsukamurella</taxon>
    </lineage>
</organism>
<dbReference type="GO" id="GO:0031177">
    <property type="term" value="F:phosphopantetheine binding"/>
    <property type="evidence" value="ECO:0007669"/>
    <property type="project" value="InterPro"/>
</dbReference>
<evidence type="ECO:0000256" key="2">
    <source>
        <dbReference type="ARBA" id="ARBA00022450"/>
    </source>
</evidence>
<dbReference type="HOGENOM" id="CLU_000022_51_2_11"/>
<dbReference type="GO" id="GO:0005737">
    <property type="term" value="C:cytoplasm"/>
    <property type="evidence" value="ECO:0007669"/>
    <property type="project" value="TreeGrafter"/>
</dbReference>
<dbReference type="InterPro" id="IPR036736">
    <property type="entry name" value="ACP-like_sf"/>
</dbReference>
<dbReference type="NCBIfam" id="TIGR01733">
    <property type="entry name" value="AA-adenyl-dom"/>
    <property type="match status" value="1"/>
</dbReference>
<feature type="domain" description="Carrier" evidence="5">
    <location>
        <begin position="1528"/>
        <end position="1602"/>
    </location>
</feature>
<dbReference type="Gene3D" id="3.30.559.10">
    <property type="entry name" value="Chloramphenicol acetyltransferase-like domain"/>
    <property type="match status" value="2"/>
</dbReference>
<dbReference type="PROSITE" id="PS00455">
    <property type="entry name" value="AMP_BINDING"/>
    <property type="match status" value="1"/>
</dbReference>
<reference evidence="6 7" key="2">
    <citation type="journal article" date="2011" name="Stand. Genomic Sci.">
        <title>Complete genome sequence of Tsukamurella paurometabola type strain (no. 33).</title>
        <authorList>
            <person name="Munk A.C."/>
            <person name="Lapidus A."/>
            <person name="Lucas S."/>
            <person name="Nolan M."/>
            <person name="Tice H."/>
            <person name="Cheng J.F."/>
            <person name="Del Rio T.G."/>
            <person name="Goodwin L."/>
            <person name="Pitluck S."/>
            <person name="Liolios K."/>
            <person name="Huntemann M."/>
            <person name="Ivanova N."/>
            <person name="Mavromatis K."/>
            <person name="Mikhailova N."/>
            <person name="Pati A."/>
            <person name="Chen A."/>
            <person name="Palaniappan K."/>
            <person name="Tapia R."/>
            <person name="Han C."/>
            <person name="Land M."/>
            <person name="Hauser L."/>
            <person name="Chang Y.J."/>
            <person name="Jeffries C.D."/>
            <person name="Brettin T."/>
            <person name="Yasawong M."/>
            <person name="Brambilla E.M."/>
            <person name="Rohde M."/>
            <person name="Sikorski J."/>
            <person name="Goker M."/>
            <person name="Detter J.C."/>
            <person name="Woyke T."/>
            <person name="Bristow J."/>
            <person name="Eisen J.A."/>
            <person name="Markowitz V."/>
            <person name="Hugenholtz P."/>
            <person name="Kyrpides N.C."/>
            <person name="Klenk H.P."/>
        </authorList>
    </citation>
    <scope>NUCLEOTIDE SEQUENCE [LARGE SCALE GENOMIC DNA]</scope>
    <source>
        <strain evidence="7">ATCC 8368 / DSM 20162 / CCUG 35730 / CIP 100753 / JCM 10117 / KCTC 9821 / NBRC 16120 / NCIMB 702349 / NCTC 13040</strain>
        <plasmid evidence="6">pTpau01</plasmid>
    </source>
</reference>
<dbReference type="InterPro" id="IPR000873">
    <property type="entry name" value="AMP-dep_synth/lig_dom"/>
</dbReference>
<dbReference type="InterPro" id="IPR025110">
    <property type="entry name" value="AMP-bd_C"/>
</dbReference>
<dbReference type="GO" id="GO:0044550">
    <property type="term" value="P:secondary metabolite biosynthetic process"/>
    <property type="evidence" value="ECO:0007669"/>
    <property type="project" value="TreeGrafter"/>
</dbReference>
<proteinExistence type="predicted"/>
<dbReference type="InterPro" id="IPR023213">
    <property type="entry name" value="CAT-like_dom_sf"/>
</dbReference>
<dbReference type="GO" id="GO:0043041">
    <property type="term" value="P:amino acid activation for nonribosomal peptide biosynthetic process"/>
    <property type="evidence" value="ECO:0007669"/>
    <property type="project" value="TreeGrafter"/>
</dbReference>
<dbReference type="InterPro" id="IPR010071">
    <property type="entry name" value="AA_adenyl_dom"/>
</dbReference>
<evidence type="ECO:0000259" key="5">
    <source>
        <dbReference type="PROSITE" id="PS50075"/>
    </source>
</evidence>
<protein>
    <submittedName>
        <fullName evidence="6">Amino acid adenylation domain protein</fullName>
    </submittedName>
</protein>
<dbReference type="GO" id="GO:0003824">
    <property type="term" value="F:catalytic activity"/>
    <property type="evidence" value="ECO:0007669"/>
    <property type="project" value="InterPro"/>
</dbReference>
<dbReference type="KEGG" id="tpr:Tpau_4320"/>
<feature type="domain" description="Carrier" evidence="5">
    <location>
        <begin position="969"/>
        <end position="1046"/>
    </location>
</feature>
<dbReference type="InterPro" id="IPR020806">
    <property type="entry name" value="PKS_PP-bd"/>
</dbReference>
<dbReference type="PANTHER" id="PTHR45527">
    <property type="entry name" value="NONRIBOSOMAL PEPTIDE SYNTHETASE"/>
    <property type="match status" value="1"/>
</dbReference>
<dbReference type="Gene3D" id="1.10.1200.10">
    <property type="entry name" value="ACP-like"/>
    <property type="match status" value="2"/>
</dbReference>
<accession>D5UZ34</accession>
<evidence type="ECO:0000313" key="7">
    <source>
        <dbReference type="Proteomes" id="UP000001213"/>
    </source>
</evidence>
<dbReference type="InterPro" id="IPR042099">
    <property type="entry name" value="ANL_N_sf"/>
</dbReference>
<keyword evidence="3" id="KW-0597">Phosphoprotein</keyword>
<dbReference type="Pfam" id="PF13193">
    <property type="entry name" value="AMP-binding_C"/>
    <property type="match status" value="1"/>
</dbReference>
<geneLocation type="plasmid" evidence="6 7">
    <name>pTpau01</name>
</geneLocation>
<dbReference type="Gene3D" id="3.40.50.12780">
    <property type="entry name" value="N-terminal domain of ligase-like"/>
    <property type="match status" value="1"/>
</dbReference>
<dbReference type="RefSeq" id="WP_013128861.1">
    <property type="nucleotide sequence ID" value="NC_014159.1"/>
</dbReference>
<gene>
    <name evidence="6" type="ordered locus">Tpau_4320</name>
</gene>
<dbReference type="Gene3D" id="3.30.559.30">
    <property type="entry name" value="Nonribosomal peptide synthetase, condensation domain"/>
    <property type="match status" value="2"/>
</dbReference>
<dbReference type="InterPro" id="IPR020845">
    <property type="entry name" value="AMP-binding_CS"/>
</dbReference>
<dbReference type="Proteomes" id="UP000001213">
    <property type="component" value="Plasmid pTpau01"/>
</dbReference>
<dbReference type="GO" id="GO:0008610">
    <property type="term" value="P:lipid biosynthetic process"/>
    <property type="evidence" value="ECO:0007669"/>
    <property type="project" value="UniProtKB-ARBA"/>
</dbReference>
<evidence type="ECO:0000256" key="1">
    <source>
        <dbReference type="ARBA" id="ARBA00001957"/>
    </source>
</evidence>
<dbReference type="Gene3D" id="3.30.300.30">
    <property type="match status" value="1"/>
</dbReference>
<dbReference type="Pfam" id="PF00501">
    <property type="entry name" value="AMP-binding"/>
    <property type="match status" value="1"/>
</dbReference>
<dbReference type="UniPathway" id="UPA00011"/>
<keyword evidence="2" id="KW-0596">Phosphopantetheine</keyword>
<evidence type="ECO:0000313" key="6">
    <source>
        <dbReference type="EMBL" id="ADG80881.1"/>
    </source>
</evidence>
<dbReference type="Pfam" id="PF00668">
    <property type="entry name" value="Condensation"/>
    <property type="match status" value="2"/>
</dbReference>
<keyword evidence="7" id="KW-1185">Reference proteome</keyword>
<dbReference type="EMBL" id="CP001967">
    <property type="protein sequence ID" value="ADG80881.1"/>
    <property type="molecule type" value="Genomic_DNA"/>
</dbReference>
<dbReference type="InterPro" id="IPR045851">
    <property type="entry name" value="AMP-bd_C_sf"/>
</dbReference>
<sequence>MTNDLTTARRELLARRLRAAGLTTTPSSVAADPAALTAPERRMWFGQRRDPSGTELNIPFAYRLTGELDADRLLGALHAVVERHPALRTVFDEDGAGPRRTVRAAQVGWQRTDLTDLTEGERERRIRVLARRDADAPFDLSRDPLLRAHLIRTAAREHVLALVVHHIAFDDASFALLLTDLAAAYAGRSLPPAAAGRAVVAPAPADRERVAAAAERLRPLPDPVALPGDTGTDVGPASASAALPDGLDDAVAGAARALGVTPFTWLLTAHAVLVARLFDADDAAVSVPVTARPAGTEDAIGYFGTITVRRLTARPGESFRTAALRVQDDGAAALAFADVPVDAVIGALDPARAGDADGFARLAQLSFSTRAAVPGPDLEGIASAPLELATPGAQVPFEASVIRAAPGTPESRIEVRFRRGRVDPAAVEAYLTALPVLLAATVADPDADVRTLPLTTAPHADDLIAAGRGRAVDAGHPDTLTGLWEAAVDRAPEALALLTDEDAVTYAEADRRAEVLARVLDRRGVQQGDVVALDLGGGIDFPVAALAVMKLGAAYLPVDPAYPAERKRLLLGDARPRLVLDAAAVRVALDGAQGTVDTADRTRITRTRPQDPAYVIYTSGSTGRPKGVVVAHAAIAEHLAGHLTAESLDPTDRLLLTGSVSFDASVFEVFGTLTAGATLVIGRPGGAADFGYISELVARHRVSVVHMVPSTLATYLMLPDAARWRSVRWIPVGGEALPGGVADRARAVLGARISNNYGPTEAVVAATGRMVDEPRAGETVPIGGPTPGTALYVLDRALTPVPDGIAGELYLGGEQLALGYLGDPVATASKFVADPWRSGGRMYRTGDRVRRRADGDLEFLGRTDDQVKIHGFRIEPGEVAAVLSGLEGVGGAAVVAVDDPVTGPALAAYLCPAEVDVAAVAAAAERALPAHLVPSAYVVLDALPIGPNGKLARSALPAPQRAAASGGRSPATATERTVAAAVARLLDRPATEIAATDSFFVLGGHSLLVTRLVAQLRAESGIELSVRAVFDGPTVEQIAAAIDVGAGGELRLPLLARHATLPDTVPLTASQRSIWFAAALAAGVDAAPGAGVIEAAVRLDGPVDAEALAAALGDVVARHDSLRTVFSTDDGVPTARVLGSWTPELPTVRVAEDPAGARAAFLARPFPLEGAPMLRAQLLVTGTATVLQVVVHHLVTDHRSMEILVDDLFAAYRARTLGAPVAAPPAHRFADHALWQAEVFGSESGRAAVDAVAAGLRDLPGQIPALHDHPRRAELTLTRGHRAVFHVEPALRARLREVAQRHGATEFVLADAALAVVLHRVAGGRDIAIGTAASARTEPALDAMAGLIANMVVLRTTVRPESTLADVLDSARSAAALAFDRQQVPFELVVDAVAPERGPGRNPLFQTVLHVRDDAAVLAPRTVAPGLGATRLPMDFDVALVDLAVSLFGTPDGGYDGAVIAGPAVYTAATAARLADAVARVLAAFVDPATRVDAVLPELGVRTEPVAPLLDAAADCARTDFGTTGSALSAEEALSQLLDILSELLGVPGITADDNYFAVGGDSVTSLQFAARATAIGVPVTPQLVFATATLGELVAAATAAGPGPATPDGADAAAPASTTGAAPVSTTGAAAMSASGLDADQLAALTAAWKDR</sequence>
<dbReference type="PANTHER" id="PTHR45527:SF1">
    <property type="entry name" value="FATTY ACID SYNTHASE"/>
    <property type="match status" value="1"/>
</dbReference>
<feature type="region of interest" description="Disordered" evidence="4">
    <location>
        <begin position="220"/>
        <end position="239"/>
    </location>
</feature>
<dbReference type="Pfam" id="PF00550">
    <property type="entry name" value="PP-binding"/>
    <property type="match status" value="2"/>
</dbReference>
<name>D5UZ34_TSUPD</name>
<feature type="region of interest" description="Disordered" evidence="4">
    <location>
        <begin position="1601"/>
        <end position="1626"/>
    </location>
</feature>
<comment type="cofactor">
    <cofactor evidence="1">
        <name>pantetheine 4'-phosphate</name>
        <dbReference type="ChEBI" id="CHEBI:47942"/>
    </cofactor>
</comment>
<reference evidence="7" key="1">
    <citation type="submission" date="2010-03" db="EMBL/GenBank/DDBJ databases">
        <title>The complete plasmid of Tsukamurella paurometabola DSM 20162.</title>
        <authorList>
            <consortium name="US DOE Joint Genome Institute (JGI-PGF)"/>
            <person name="Lucas S."/>
            <person name="Copeland A."/>
            <person name="Lapidus A."/>
            <person name="Glavina del Rio T."/>
            <person name="Dalin E."/>
            <person name="Tice H."/>
            <person name="Bruce D."/>
            <person name="Goodwin L."/>
            <person name="Pitluck S."/>
            <person name="Kyrpides N."/>
            <person name="Mavromatis K."/>
            <person name="Ivanova N."/>
            <person name="Mikhailova N."/>
            <person name="Munk A.C."/>
            <person name="Brettin T."/>
            <person name="Detter J.C."/>
            <person name="Tapia R."/>
            <person name="Han C."/>
            <person name="Larimer F."/>
            <person name="Land M."/>
            <person name="Hauser L."/>
            <person name="Markowitz V."/>
            <person name="Cheng J.-F."/>
            <person name="Hugenholtz P."/>
            <person name="Woyke T."/>
            <person name="Wu D."/>
            <person name="Jando M."/>
            <person name="Brambilla E."/>
            <person name="Klenk H.-P."/>
            <person name="Eisen J.A."/>
        </authorList>
    </citation>
    <scope>NUCLEOTIDE SEQUENCE [LARGE SCALE GENOMIC DNA]</scope>
    <source>
        <strain evidence="7">ATCC 8368 / DSM 20162 / CCUG 35730 / CIP 100753 / JCM 10117 / KCTC 9821 / NBRC 16120 / NCIMB 702349 / NCTC 13040</strain>
        <plasmid evidence="7">pTpau01</plasmid>
    </source>
</reference>
<keyword evidence="6" id="KW-0614">Plasmid</keyword>
<dbReference type="SMART" id="SM00823">
    <property type="entry name" value="PKS_PP"/>
    <property type="match status" value="2"/>
</dbReference>
<dbReference type="SUPFAM" id="SSF52777">
    <property type="entry name" value="CoA-dependent acyltransferases"/>
    <property type="match status" value="4"/>
</dbReference>
<dbReference type="InterPro" id="IPR001242">
    <property type="entry name" value="Condensation_dom"/>
</dbReference>